<evidence type="ECO:0000313" key="1">
    <source>
        <dbReference type="EMBL" id="KAH7655619.1"/>
    </source>
</evidence>
<dbReference type="Proteomes" id="UP000827976">
    <property type="component" value="Chromosome 18"/>
</dbReference>
<evidence type="ECO:0000313" key="2">
    <source>
        <dbReference type="Proteomes" id="UP000827976"/>
    </source>
</evidence>
<reference evidence="2" key="1">
    <citation type="journal article" date="2022" name="Nat. Commun.">
        <title>Chromosome evolution and the genetic basis of agronomically important traits in greater yam.</title>
        <authorList>
            <person name="Bredeson J.V."/>
            <person name="Lyons J.B."/>
            <person name="Oniyinde I.O."/>
            <person name="Okereke N.R."/>
            <person name="Kolade O."/>
            <person name="Nnabue I."/>
            <person name="Nwadili C.O."/>
            <person name="Hribova E."/>
            <person name="Parker M."/>
            <person name="Nwogha J."/>
            <person name="Shu S."/>
            <person name="Carlson J."/>
            <person name="Kariba R."/>
            <person name="Muthemba S."/>
            <person name="Knop K."/>
            <person name="Barton G.J."/>
            <person name="Sherwood A.V."/>
            <person name="Lopez-Montes A."/>
            <person name="Asiedu R."/>
            <person name="Jamnadass R."/>
            <person name="Muchugi A."/>
            <person name="Goodstein D."/>
            <person name="Egesi C.N."/>
            <person name="Featherston J."/>
            <person name="Asfaw A."/>
            <person name="Simpson G.G."/>
            <person name="Dolezel J."/>
            <person name="Hendre P.S."/>
            <person name="Van Deynze A."/>
            <person name="Kumar P.L."/>
            <person name="Obidiegwu J.E."/>
            <person name="Bhattacharjee R."/>
            <person name="Rokhsar D.S."/>
        </authorList>
    </citation>
    <scope>NUCLEOTIDE SEQUENCE [LARGE SCALE GENOMIC DNA]</scope>
    <source>
        <strain evidence="2">cv. TDa95/00328</strain>
    </source>
</reference>
<sequence length="40" mass="5033">MVLMYTSFMVSMVLGRRYWAPFHCWIWIFHVVWDHCWIPS</sequence>
<keyword evidence="2" id="KW-1185">Reference proteome</keyword>
<proteinExistence type="predicted"/>
<dbReference type="EMBL" id="CM037028">
    <property type="protein sequence ID" value="KAH7655619.1"/>
    <property type="molecule type" value="Genomic_DNA"/>
</dbReference>
<protein>
    <submittedName>
        <fullName evidence="1">Uncharacterized protein</fullName>
    </submittedName>
</protein>
<name>A0ACB7U5Q0_DIOAL</name>
<comment type="caution">
    <text evidence="1">The sequence shown here is derived from an EMBL/GenBank/DDBJ whole genome shotgun (WGS) entry which is preliminary data.</text>
</comment>
<accession>A0ACB7U5Q0</accession>
<organism evidence="1 2">
    <name type="scientific">Dioscorea alata</name>
    <name type="common">Purple yam</name>
    <dbReference type="NCBI Taxonomy" id="55571"/>
    <lineage>
        <taxon>Eukaryota</taxon>
        <taxon>Viridiplantae</taxon>
        <taxon>Streptophyta</taxon>
        <taxon>Embryophyta</taxon>
        <taxon>Tracheophyta</taxon>
        <taxon>Spermatophyta</taxon>
        <taxon>Magnoliopsida</taxon>
        <taxon>Liliopsida</taxon>
        <taxon>Dioscoreales</taxon>
        <taxon>Dioscoreaceae</taxon>
        <taxon>Dioscorea</taxon>
    </lineage>
</organism>
<gene>
    <name evidence="1" type="ORF">IHE45_18G024100</name>
</gene>